<evidence type="ECO:0000256" key="6">
    <source>
        <dbReference type="SAM" id="MobiDB-lite"/>
    </source>
</evidence>
<dbReference type="EMBL" id="JAIWYP010000012">
    <property type="protein sequence ID" value="KAH3724498.1"/>
    <property type="molecule type" value="Genomic_DNA"/>
</dbReference>
<dbReference type="PANTHER" id="PTHR12161:SF5">
    <property type="entry name" value="IST1 HOMOLOG"/>
    <property type="match status" value="1"/>
</dbReference>
<proteinExistence type="inferred from homology"/>
<organism evidence="7 8">
    <name type="scientific">Dreissena polymorpha</name>
    <name type="common">Zebra mussel</name>
    <name type="synonym">Mytilus polymorpha</name>
    <dbReference type="NCBI Taxonomy" id="45954"/>
    <lineage>
        <taxon>Eukaryota</taxon>
        <taxon>Metazoa</taxon>
        <taxon>Spiralia</taxon>
        <taxon>Lophotrochozoa</taxon>
        <taxon>Mollusca</taxon>
        <taxon>Bivalvia</taxon>
        <taxon>Autobranchia</taxon>
        <taxon>Heteroconchia</taxon>
        <taxon>Euheterodonta</taxon>
        <taxon>Imparidentia</taxon>
        <taxon>Neoheterodontei</taxon>
        <taxon>Myida</taxon>
        <taxon>Dreissenoidea</taxon>
        <taxon>Dreissenidae</taxon>
        <taxon>Dreissena</taxon>
    </lineage>
</organism>
<protein>
    <recommendedName>
        <fullName evidence="2">IST1 homolog</fullName>
    </recommendedName>
    <alternativeName>
        <fullName evidence="3">Charged multivesicular body protein 8</fullName>
    </alternativeName>
</protein>
<dbReference type="Gene3D" id="1.20.1260.60">
    <property type="entry name" value="Vacuolar protein sorting-associated protein Ist1"/>
    <property type="match status" value="1"/>
</dbReference>
<feature type="region of interest" description="Disordered" evidence="6">
    <location>
        <begin position="238"/>
        <end position="354"/>
    </location>
</feature>
<evidence type="ECO:0000313" key="7">
    <source>
        <dbReference type="EMBL" id="KAH3724498.1"/>
    </source>
</evidence>
<dbReference type="Proteomes" id="UP000828390">
    <property type="component" value="Unassembled WGS sequence"/>
</dbReference>
<evidence type="ECO:0000256" key="2">
    <source>
        <dbReference type="ARBA" id="ARBA00014513"/>
    </source>
</evidence>
<comment type="function">
    <text evidence="4">ESCRT-III-like protein involved in cytokinesis, nuclear envelope reassembly and endosomal tubulation. Is required for efficient abscission during cytokinesis. Involved in recruiting VPS4A and/or VPS4B to the midbody of dividing cells. During late anaphase, involved in nuclear envelope reassembly and mitotic spindle disassembly together with the ESCRT-III complex: IST1 acts by mediating the recruitment of SPAST to the nuclear membrane, leading to microtubule severing. Recruited to the reforming nuclear envelope (NE) during anaphase by LEMD2. Regulates early endosomal tubulation together with the ESCRT-III complex by mediating the recruitment of SPAST.</text>
</comment>
<feature type="compositionally biased region" description="Low complexity" evidence="6">
    <location>
        <begin position="287"/>
        <end position="299"/>
    </location>
</feature>
<reference evidence="7" key="2">
    <citation type="submission" date="2020-11" db="EMBL/GenBank/DDBJ databases">
        <authorList>
            <person name="McCartney M.A."/>
            <person name="Auch B."/>
            <person name="Kono T."/>
            <person name="Mallez S."/>
            <person name="Becker A."/>
            <person name="Gohl D.M."/>
            <person name="Silverstein K.A.T."/>
            <person name="Koren S."/>
            <person name="Bechman K.B."/>
            <person name="Herman A."/>
            <person name="Abrahante J.E."/>
            <person name="Garbe J."/>
        </authorList>
    </citation>
    <scope>NUCLEOTIDE SEQUENCE</scope>
    <source>
        <strain evidence="7">Duluth1</strain>
        <tissue evidence="7">Whole animal</tissue>
    </source>
</reference>
<sequence>MNWQVIVVTDIHCDHGELRRIAANHHNIEGIHREDNLALTRRGSDEDDKFSRKREGYLEWGDYFIAIAFWSSAQRSKDPRTQVSSGTIFDKVPPSISVYGFADDHTASKRFKELDPGLEEAIASLICSSPRLQTDCPENKVIADQLTIKYGKEYGQACRTNSLDNVSEKVMHKLGVQTPPPVSDGQDEILRAENMLIDLDDGKKGGASGGSGKAGGGGGDMMMPQAYYQSQFLVVYFGHKQPPPPSQSAMHYPHPKQPQPPQLMAGKAPPPLPNTPPSGHGASYQNGGASAAPSAPAAGQEHSPPLPYTSNMNFSKGGGGYEDSFPELHAVPNSILPDPPGSKSSGGEGVDFDDLSRRFEELKRKK</sequence>
<comment type="caution">
    <text evidence="7">The sequence shown here is derived from an EMBL/GenBank/DDBJ whole genome shotgun (WGS) entry which is preliminary data.</text>
</comment>
<comment type="subunit">
    <text evidence="5">Interacts with CHMP1A, CHMP1B, VPS4A and VTA1. Interacts with SPAST, STAMBP, and USP8. May interact with VPS37B. May associate with the ESCRT-I complex. Interacts with MITD1, in competition with VSP4. Interacts with SPART (via MIT domain); leading to the recruitment of SPART to midbodies. Interacts with SPAST.</text>
</comment>
<evidence type="ECO:0000313" key="8">
    <source>
        <dbReference type="Proteomes" id="UP000828390"/>
    </source>
</evidence>
<reference evidence="7" key="1">
    <citation type="journal article" date="2019" name="bioRxiv">
        <title>The Genome of the Zebra Mussel, Dreissena polymorpha: A Resource for Invasive Species Research.</title>
        <authorList>
            <person name="McCartney M.A."/>
            <person name="Auch B."/>
            <person name="Kono T."/>
            <person name="Mallez S."/>
            <person name="Zhang Y."/>
            <person name="Obille A."/>
            <person name="Becker A."/>
            <person name="Abrahante J.E."/>
            <person name="Garbe J."/>
            <person name="Badalamenti J.P."/>
            <person name="Herman A."/>
            <person name="Mangelson H."/>
            <person name="Liachko I."/>
            <person name="Sullivan S."/>
            <person name="Sone E.D."/>
            <person name="Koren S."/>
            <person name="Silverstein K.A.T."/>
            <person name="Beckman K.B."/>
            <person name="Gohl D.M."/>
        </authorList>
    </citation>
    <scope>NUCLEOTIDE SEQUENCE</scope>
    <source>
        <strain evidence="7">Duluth1</strain>
        <tissue evidence="7">Whole animal</tissue>
    </source>
</reference>
<evidence type="ECO:0000256" key="4">
    <source>
        <dbReference type="ARBA" id="ARBA00046124"/>
    </source>
</evidence>
<dbReference type="GO" id="GO:0015031">
    <property type="term" value="P:protein transport"/>
    <property type="evidence" value="ECO:0007669"/>
    <property type="project" value="InterPro"/>
</dbReference>
<evidence type="ECO:0000256" key="5">
    <source>
        <dbReference type="ARBA" id="ARBA00046920"/>
    </source>
</evidence>
<gene>
    <name evidence="7" type="ORF">DPMN_050317</name>
</gene>
<dbReference type="Pfam" id="PF03398">
    <property type="entry name" value="Ist1"/>
    <property type="match status" value="1"/>
</dbReference>
<name>A0A9D4HP57_DREPO</name>
<dbReference type="AlphaFoldDB" id="A0A9D4HP57"/>
<accession>A0A9D4HP57</accession>
<dbReference type="InterPro" id="IPR005061">
    <property type="entry name" value="Ist1"/>
</dbReference>
<dbReference type="InterPro" id="IPR042277">
    <property type="entry name" value="IST1-like"/>
</dbReference>
<evidence type="ECO:0000256" key="3">
    <source>
        <dbReference type="ARBA" id="ARBA00032374"/>
    </source>
</evidence>
<evidence type="ECO:0000256" key="1">
    <source>
        <dbReference type="ARBA" id="ARBA00005536"/>
    </source>
</evidence>
<comment type="similarity">
    <text evidence="1">Belongs to the IST1 family.</text>
</comment>
<dbReference type="PANTHER" id="PTHR12161">
    <property type="entry name" value="IST1 FAMILY MEMBER"/>
    <property type="match status" value="1"/>
</dbReference>
<keyword evidence="8" id="KW-1185">Reference proteome</keyword>